<evidence type="ECO:0000313" key="2">
    <source>
        <dbReference type="Proteomes" id="UP000324222"/>
    </source>
</evidence>
<dbReference type="EMBL" id="VSRR010119189">
    <property type="protein sequence ID" value="MPC99633.1"/>
    <property type="molecule type" value="Genomic_DNA"/>
</dbReference>
<comment type="caution">
    <text evidence="1">The sequence shown here is derived from an EMBL/GenBank/DDBJ whole genome shotgun (WGS) entry which is preliminary data.</text>
</comment>
<keyword evidence="2" id="KW-1185">Reference proteome</keyword>
<organism evidence="1 2">
    <name type="scientific">Portunus trituberculatus</name>
    <name type="common">Swimming crab</name>
    <name type="synonym">Neptunus trituberculatus</name>
    <dbReference type="NCBI Taxonomy" id="210409"/>
    <lineage>
        <taxon>Eukaryota</taxon>
        <taxon>Metazoa</taxon>
        <taxon>Ecdysozoa</taxon>
        <taxon>Arthropoda</taxon>
        <taxon>Crustacea</taxon>
        <taxon>Multicrustacea</taxon>
        <taxon>Malacostraca</taxon>
        <taxon>Eumalacostraca</taxon>
        <taxon>Eucarida</taxon>
        <taxon>Decapoda</taxon>
        <taxon>Pleocyemata</taxon>
        <taxon>Brachyura</taxon>
        <taxon>Eubrachyura</taxon>
        <taxon>Portunoidea</taxon>
        <taxon>Portunidae</taxon>
        <taxon>Portuninae</taxon>
        <taxon>Portunus</taxon>
    </lineage>
</organism>
<dbReference type="Proteomes" id="UP000324222">
    <property type="component" value="Unassembled WGS sequence"/>
</dbReference>
<protein>
    <submittedName>
        <fullName evidence="1">Uncharacterized protein</fullName>
    </submittedName>
</protein>
<sequence>MNDSECEIVSWPLPVSAGRGGAKPSRPGHAISDPLRPRVVDRGVTFLASPLWFACDIRPAFQNERRQAVVDTRVHKGTSAIKRLCEARRQRRRWLRRRLAALFLVVHGDS</sequence>
<evidence type="ECO:0000313" key="1">
    <source>
        <dbReference type="EMBL" id="MPC99633.1"/>
    </source>
</evidence>
<name>A0A5B7JZ05_PORTR</name>
<proteinExistence type="predicted"/>
<gene>
    <name evidence="1" type="ORF">E2C01_095060</name>
</gene>
<dbReference type="AlphaFoldDB" id="A0A5B7JZ05"/>
<reference evidence="1 2" key="1">
    <citation type="submission" date="2019-05" db="EMBL/GenBank/DDBJ databases">
        <title>Another draft genome of Portunus trituberculatus and its Hox gene families provides insights of decapod evolution.</title>
        <authorList>
            <person name="Jeong J.-H."/>
            <person name="Song I."/>
            <person name="Kim S."/>
            <person name="Choi T."/>
            <person name="Kim D."/>
            <person name="Ryu S."/>
            <person name="Kim W."/>
        </authorList>
    </citation>
    <scope>NUCLEOTIDE SEQUENCE [LARGE SCALE GENOMIC DNA]</scope>
    <source>
        <tissue evidence="1">Muscle</tissue>
    </source>
</reference>
<accession>A0A5B7JZ05</accession>